<evidence type="ECO:0000256" key="1">
    <source>
        <dbReference type="SAM" id="SignalP"/>
    </source>
</evidence>
<organism evidence="2 3">
    <name type="scientific">Aquipluma nitroreducens</name>
    <dbReference type="NCBI Taxonomy" id="2010828"/>
    <lineage>
        <taxon>Bacteria</taxon>
        <taxon>Pseudomonadati</taxon>
        <taxon>Bacteroidota</taxon>
        <taxon>Bacteroidia</taxon>
        <taxon>Marinilabiliales</taxon>
        <taxon>Prolixibacteraceae</taxon>
        <taxon>Aquipluma</taxon>
    </lineage>
</organism>
<dbReference type="KEGG" id="anf:AQPE_3207"/>
<dbReference type="Pfam" id="PF17132">
    <property type="entry name" value="Glyco_hydro_106"/>
    <property type="match status" value="1"/>
</dbReference>
<dbReference type="InterPro" id="IPR053161">
    <property type="entry name" value="Ulvan_degrading_GH"/>
</dbReference>
<keyword evidence="1" id="KW-0732">Signal</keyword>
<protein>
    <submittedName>
        <fullName evidence="2">Glycosyslhydrolase</fullName>
    </submittedName>
</protein>
<dbReference type="RefSeq" id="WP_318347309.1">
    <property type="nucleotide sequence ID" value="NZ_AP018694.1"/>
</dbReference>
<proteinExistence type="predicted"/>
<feature type="chain" id="PRO_5024315310" evidence="1">
    <location>
        <begin position="22"/>
        <end position="654"/>
    </location>
</feature>
<name>A0A5K7SCN0_9BACT</name>
<gene>
    <name evidence="2" type="ORF">AQPE_3207</name>
</gene>
<dbReference type="AlphaFoldDB" id="A0A5K7SCN0"/>
<evidence type="ECO:0000313" key="3">
    <source>
        <dbReference type="Proteomes" id="UP001193389"/>
    </source>
</evidence>
<evidence type="ECO:0000313" key="2">
    <source>
        <dbReference type="EMBL" id="BBE19034.1"/>
    </source>
</evidence>
<sequence length="654" mass="75361">MNLTKLLIVLLILISASNLSAQEKAERQSQFPEFSSKPYARYWWFASKIKEDDVRFNLDWLKAHGFGGVEVAWVYPLNRFNKNDTTYTPRQEWLSPEWTRIVDFTKQYADSIGLGCDLTYGTLWPFGDTSVTFEQATQRYGDAAWRQEITKSWQYPKTGYVIDHLSQKNYQPYFDRLLKAFPRPKIKHPTAYFVDSWEVETEKLWCDGFDKDFSKKFGYDIRPYMDSIYAPRNGKYLYDYMSLISDKVLKFYCDYDSTLNSVGILSRGQVSGAPCDLISGYSSLDIPEGESMLFEPEFNSIPASAALLSGKKIVSAETFTCLYGWPRDYIRQEQTADLKLVADALFANGINRIIWHGKAHNPKDQDTVNFYATTHIGDKGNLAPEINPFNKYLETVSGYMKKGNTYSDIAVYLPTEDMWTAGVMPKEKQFIWAWGYYEMRYVYFPDELNGYSPTWINGEFLEKATFNKGLLKVGNAQYKALYLNVKYLDYKALKQLTSLAESGLNIILKNEPKEPGAVLHADYSLLVEKLKKLKNVTSVIPQNLTPFISGNKIIRHWCRMDGETLYVFFPNPKADRIKFPMGYGQSLETETKRAQVNLNFGAKSYMLDLTFEPYQSLLYKIEKGKIEKIDIGFVPKTPVVKTRPADYVAPWLVK</sequence>
<dbReference type="EMBL" id="AP018694">
    <property type="protein sequence ID" value="BBE19034.1"/>
    <property type="molecule type" value="Genomic_DNA"/>
</dbReference>
<dbReference type="Proteomes" id="UP001193389">
    <property type="component" value="Chromosome"/>
</dbReference>
<dbReference type="PANTHER" id="PTHR36848">
    <property type="entry name" value="DNA-BINDING PROTEIN (PUTATIVE SECRETED PROTEIN)-RELATED"/>
    <property type="match status" value="1"/>
</dbReference>
<accession>A0A5K7SCN0</accession>
<keyword evidence="3" id="KW-1185">Reference proteome</keyword>
<feature type="signal peptide" evidence="1">
    <location>
        <begin position="1"/>
        <end position="21"/>
    </location>
</feature>
<reference evidence="2" key="1">
    <citation type="journal article" date="2020" name="Int. J. Syst. Evol. Microbiol.">
        <title>Aquipluma nitroreducens gen. nov. sp. nov., a novel facultatively anaerobic bacterium isolated from a freshwater lake.</title>
        <authorList>
            <person name="Watanabe M."/>
            <person name="Kojima H."/>
            <person name="Fukui M."/>
        </authorList>
    </citation>
    <scope>NUCLEOTIDE SEQUENCE</scope>
    <source>
        <strain evidence="2">MeG22</strain>
    </source>
</reference>
<dbReference type="PANTHER" id="PTHR36848:SF2">
    <property type="entry name" value="SECRETED PROTEIN"/>
    <property type="match status" value="1"/>
</dbReference>